<dbReference type="InterPro" id="IPR037925">
    <property type="entry name" value="FlgE/F/G-like"/>
</dbReference>
<dbReference type="RefSeq" id="WP_281800953.1">
    <property type="nucleotide sequence ID" value="NZ_BSEC01000001.1"/>
</dbReference>
<dbReference type="EMBL" id="BSEC01000001">
    <property type="protein sequence ID" value="GLI92003.1"/>
    <property type="molecule type" value="Genomic_DNA"/>
</dbReference>
<dbReference type="PANTHER" id="PTHR30435:SF1">
    <property type="entry name" value="FLAGELLAR HOOK PROTEIN FLGE"/>
    <property type="match status" value="1"/>
</dbReference>
<dbReference type="InterPro" id="IPR010930">
    <property type="entry name" value="Flg_bb/hook_C_dom"/>
</dbReference>
<dbReference type="NCBIfam" id="TIGR03506">
    <property type="entry name" value="FlgEFG_subfam"/>
    <property type="match status" value="1"/>
</dbReference>
<reference evidence="9" key="1">
    <citation type="journal article" date="2023" name="Int. J. Syst. Evol. Microbiol.">
        <title>Methylocystis iwaonis sp. nov., a type II methane-oxidizing bacterium from surface soil of a rice paddy field in Japan, and emended description of the genus Methylocystis (ex Whittenbury et al. 1970) Bowman et al. 1993.</title>
        <authorList>
            <person name="Kaise H."/>
            <person name="Sawadogo J.B."/>
            <person name="Alam M.S."/>
            <person name="Ueno C."/>
            <person name="Dianou D."/>
            <person name="Shinjo R."/>
            <person name="Asakawa S."/>
        </authorList>
    </citation>
    <scope>NUCLEOTIDE SEQUENCE</scope>
    <source>
        <strain evidence="9">LMG27198</strain>
    </source>
</reference>
<comment type="similarity">
    <text evidence="2 5">Belongs to the flagella basal body rod proteins family.</text>
</comment>
<feature type="domain" description="Flagellar hook protein FlgE/F/G-like D1" evidence="8">
    <location>
        <begin position="85"/>
        <end position="142"/>
    </location>
</feature>
<keyword evidence="10" id="KW-1185">Reference proteome</keyword>
<gene>
    <name evidence="9" type="ORF">LMG27198_09950</name>
</gene>
<evidence type="ECO:0000259" key="6">
    <source>
        <dbReference type="Pfam" id="PF06429"/>
    </source>
</evidence>
<dbReference type="InterPro" id="IPR011491">
    <property type="entry name" value="FlgE_D2"/>
</dbReference>
<dbReference type="Proteomes" id="UP001144323">
    <property type="component" value="Unassembled WGS sequence"/>
</dbReference>
<evidence type="ECO:0000313" key="9">
    <source>
        <dbReference type="EMBL" id="GLI92003.1"/>
    </source>
</evidence>
<evidence type="ECO:0000256" key="1">
    <source>
        <dbReference type="ARBA" id="ARBA00004117"/>
    </source>
</evidence>
<dbReference type="Pfam" id="PF06429">
    <property type="entry name" value="Flg_bbr_C"/>
    <property type="match status" value="1"/>
</dbReference>
<organism evidence="9 10">
    <name type="scientific">Methylocystis echinoides</name>
    <dbReference type="NCBI Taxonomy" id="29468"/>
    <lineage>
        <taxon>Bacteria</taxon>
        <taxon>Pseudomonadati</taxon>
        <taxon>Pseudomonadota</taxon>
        <taxon>Alphaproteobacteria</taxon>
        <taxon>Hyphomicrobiales</taxon>
        <taxon>Methylocystaceae</taxon>
        <taxon>Methylocystis</taxon>
    </lineage>
</organism>
<protein>
    <recommendedName>
        <fullName evidence="3 5">Flagellar hook protein FlgE</fullName>
    </recommendedName>
</protein>
<dbReference type="Pfam" id="PF07559">
    <property type="entry name" value="FlgE_D2"/>
    <property type="match status" value="1"/>
</dbReference>
<accession>A0A9W6LQZ3</accession>
<dbReference type="SUPFAM" id="SSF117143">
    <property type="entry name" value="Flagellar hook protein flgE"/>
    <property type="match status" value="1"/>
</dbReference>
<evidence type="ECO:0000256" key="2">
    <source>
        <dbReference type="ARBA" id="ARBA00009677"/>
    </source>
</evidence>
<keyword evidence="4 5" id="KW-0975">Bacterial flagellum</keyword>
<dbReference type="InterPro" id="IPR053967">
    <property type="entry name" value="LlgE_F_G-like_D1"/>
</dbReference>
<feature type="domain" description="Flagellar basal-body/hook protein C-terminal" evidence="6">
    <location>
        <begin position="366"/>
        <end position="410"/>
    </location>
</feature>
<dbReference type="Pfam" id="PF22692">
    <property type="entry name" value="LlgE_F_G_D1"/>
    <property type="match status" value="1"/>
</dbReference>
<evidence type="ECO:0000313" key="10">
    <source>
        <dbReference type="Proteomes" id="UP001144323"/>
    </source>
</evidence>
<evidence type="ECO:0000256" key="3">
    <source>
        <dbReference type="ARBA" id="ARBA00019015"/>
    </source>
</evidence>
<dbReference type="GO" id="GO:0071978">
    <property type="term" value="P:bacterial-type flagellum-dependent swarming motility"/>
    <property type="evidence" value="ECO:0007669"/>
    <property type="project" value="TreeGrafter"/>
</dbReference>
<comment type="caution">
    <text evidence="9">The sequence shown here is derived from an EMBL/GenBank/DDBJ whole genome shotgun (WGS) entry which is preliminary data.</text>
</comment>
<dbReference type="GO" id="GO:0009425">
    <property type="term" value="C:bacterial-type flagellum basal body"/>
    <property type="evidence" value="ECO:0007669"/>
    <property type="project" value="UniProtKB-SubCell"/>
</dbReference>
<proteinExistence type="inferred from homology"/>
<name>A0A9W6LQZ3_9HYPH</name>
<dbReference type="GO" id="GO:0005829">
    <property type="term" value="C:cytosol"/>
    <property type="evidence" value="ECO:0007669"/>
    <property type="project" value="TreeGrafter"/>
</dbReference>
<evidence type="ECO:0000259" key="7">
    <source>
        <dbReference type="Pfam" id="PF07559"/>
    </source>
</evidence>
<dbReference type="InterPro" id="IPR037058">
    <property type="entry name" value="Falgellar_hook_FlgE_sf"/>
</dbReference>
<dbReference type="Gene3D" id="2.60.98.20">
    <property type="entry name" value="Flagellar hook protein FlgE"/>
    <property type="match status" value="1"/>
</dbReference>
<keyword evidence="9" id="KW-0282">Flagellum</keyword>
<keyword evidence="9" id="KW-0966">Cell projection</keyword>
<evidence type="ECO:0000256" key="4">
    <source>
        <dbReference type="ARBA" id="ARBA00023143"/>
    </source>
</evidence>
<dbReference type="InterPro" id="IPR020013">
    <property type="entry name" value="Flagellar_FlgE/F/G"/>
</dbReference>
<comment type="function">
    <text evidence="5">A flexible structure which links the flagellar filament to the drive apparatus in the basal body.</text>
</comment>
<keyword evidence="9" id="KW-0969">Cilium</keyword>
<dbReference type="AlphaFoldDB" id="A0A9W6LQZ3"/>
<comment type="subcellular location">
    <subcellularLocation>
        <location evidence="1 5">Bacterial flagellum basal body</location>
    </subcellularLocation>
</comment>
<sequence length="411" mass="42093">MSNSFGLFSSSIMGMNAQAAALANISENISNSSTTAYKHATTHFLTVLNGFQDPNQFGGGVTTRSRYDIMQQGPLNATGNQTDLAIRGAGFFVVADGSGSTFLTRAGSFTTDTQGRLVNSAGYFLMAAPAGAAPDSLGNLQVVKIRNDRLYSNPTSSGVLSVNLPSTAANVPPANLPSTNLAGATYTAKSSLTVYDNLGAPVVLDIYYAKNAAEDWEVSIYEASGSTGGTFPYAAAALATQNLTFDPANGAILTGSTISVTPTGGGSIALDLSNTTQLGAPFIVNDSRANGNAAGSVQQIQVASDGTLSYQLDNGQLVSAYTIPLGNVRAPNALFNYTGNVYAANGDSGEISVAACNAAGRGSIASSTLEGSGVDLAAELSSMIIAQRSYTANTQSFQVASEILQVLNNLK</sequence>
<dbReference type="GO" id="GO:0009424">
    <property type="term" value="C:bacterial-type flagellum hook"/>
    <property type="evidence" value="ECO:0007669"/>
    <property type="project" value="TreeGrafter"/>
</dbReference>
<evidence type="ECO:0000256" key="5">
    <source>
        <dbReference type="RuleBase" id="RU362116"/>
    </source>
</evidence>
<dbReference type="PANTHER" id="PTHR30435">
    <property type="entry name" value="FLAGELLAR PROTEIN"/>
    <property type="match status" value="1"/>
</dbReference>
<evidence type="ECO:0000259" key="8">
    <source>
        <dbReference type="Pfam" id="PF22692"/>
    </source>
</evidence>
<feature type="domain" description="Flagellar hook protein FlgE D2" evidence="7">
    <location>
        <begin position="163"/>
        <end position="291"/>
    </location>
</feature>